<gene>
    <name evidence="1" type="ORF">BRAA10T42385Z</name>
</gene>
<name>A0A3P6D801_BRACM</name>
<sequence>MENLRHLFCVRLIVSYLERFLLRQHFLRPILLCRKMC</sequence>
<dbReference type="EMBL" id="LR031577">
    <property type="protein sequence ID" value="VDD16672.1"/>
    <property type="molecule type" value="Genomic_DNA"/>
</dbReference>
<proteinExistence type="predicted"/>
<organism evidence="1">
    <name type="scientific">Brassica campestris</name>
    <name type="common">Field mustard</name>
    <dbReference type="NCBI Taxonomy" id="3711"/>
    <lineage>
        <taxon>Eukaryota</taxon>
        <taxon>Viridiplantae</taxon>
        <taxon>Streptophyta</taxon>
        <taxon>Embryophyta</taxon>
        <taxon>Tracheophyta</taxon>
        <taxon>Spermatophyta</taxon>
        <taxon>Magnoliopsida</taxon>
        <taxon>eudicotyledons</taxon>
        <taxon>Gunneridae</taxon>
        <taxon>Pentapetalae</taxon>
        <taxon>rosids</taxon>
        <taxon>malvids</taxon>
        <taxon>Brassicales</taxon>
        <taxon>Brassicaceae</taxon>
        <taxon>Brassiceae</taxon>
        <taxon>Brassica</taxon>
    </lineage>
</organism>
<reference evidence="1" key="1">
    <citation type="submission" date="2018-11" db="EMBL/GenBank/DDBJ databases">
        <authorList>
            <consortium name="Genoscope - CEA"/>
            <person name="William W."/>
        </authorList>
    </citation>
    <scope>NUCLEOTIDE SEQUENCE</scope>
</reference>
<protein>
    <submittedName>
        <fullName evidence="1">Uncharacterized protein</fullName>
    </submittedName>
</protein>
<dbReference type="AlphaFoldDB" id="A0A3P6D801"/>
<evidence type="ECO:0000313" key="1">
    <source>
        <dbReference type="EMBL" id="VDD16672.1"/>
    </source>
</evidence>
<accession>A0A3P6D801</accession>